<sequence>MPIVTPSNERIVLNRFIFKAFQANLKLSKISLSTSTIYFSLFKVYLF</sequence>
<evidence type="ECO:0000313" key="1">
    <source>
        <dbReference type="EMBL" id="ELR72758.1"/>
    </source>
</evidence>
<dbReference type="Proteomes" id="UP000011135">
    <property type="component" value="Unassembled WGS sequence"/>
</dbReference>
<dbReference type="AlphaFoldDB" id="L8JX60"/>
<dbReference type="EMBL" id="AMZN01000015">
    <property type="protein sequence ID" value="ELR72758.1"/>
    <property type="molecule type" value="Genomic_DNA"/>
</dbReference>
<dbReference type="STRING" id="1237149.C900_01137"/>
<name>L8JX60_9BACT</name>
<gene>
    <name evidence="1" type="ORF">C900_01137</name>
</gene>
<protein>
    <submittedName>
        <fullName evidence="1">Uncharacterized protein</fullName>
    </submittedName>
</protein>
<evidence type="ECO:0000313" key="2">
    <source>
        <dbReference type="Proteomes" id="UP000011135"/>
    </source>
</evidence>
<accession>L8JX60</accession>
<proteinExistence type="predicted"/>
<comment type="caution">
    <text evidence="1">The sequence shown here is derived from an EMBL/GenBank/DDBJ whole genome shotgun (WGS) entry which is preliminary data.</text>
</comment>
<keyword evidence="2" id="KW-1185">Reference proteome</keyword>
<reference evidence="1 2" key="1">
    <citation type="submission" date="2012-12" db="EMBL/GenBank/DDBJ databases">
        <title>Genome assembly of Fulvivirga imtechensis AK7.</title>
        <authorList>
            <person name="Nupur N."/>
            <person name="Khatri I."/>
            <person name="Kumar R."/>
            <person name="Subramanian S."/>
            <person name="Pinnaka A."/>
        </authorList>
    </citation>
    <scope>NUCLEOTIDE SEQUENCE [LARGE SCALE GENOMIC DNA]</scope>
    <source>
        <strain evidence="1 2">AK7</strain>
    </source>
</reference>
<organism evidence="1 2">
    <name type="scientific">Fulvivirga imtechensis AK7</name>
    <dbReference type="NCBI Taxonomy" id="1237149"/>
    <lineage>
        <taxon>Bacteria</taxon>
        <taxon>Pseudomonadati</taxon>
        <taxon>Bacteroidota</taxon>
        <taxon>Cytophagia</taxon>
        <taxon>Cytophagales</taxon>
        <taxon>Fulvivirgaceae</taxon>
        <taxon>Fulvivirga</taxon>
    </lineage>
</organism>